<reference evidence="11 12" key="1">
    <citation type="submission" date="2015-05" db="EMBL/GenBank/DDBJ databases">
        <title>Complete genome sequence of a sulfur-oxidizing gammaproteobacterium strain HA5.</title>
        <authorList>
            <person name="Miura A."/>
            <person name="Kojima H."/>
            <person name="Fukui M."/>
        </authorList>
    </citation>
    <scope>NUCLEOTIDE SEQUENCE [LARGE SCALE GENOMIC DNA]</scope>
    <source>
        <strain evidence="11 12">HA5</strain>
    </source>
</reference>
<evidence type="ECO:0000259" key="9">
    <source>
        <dbReference type="SMART" id="SM00363"/>
    </source>
</evidence>
<evidence type="ECO:0000259" key="10">
    <source>
        <dbReference type="SMART" id="SM01390"/>
    </source>
</evidence>
<dbReference type="InterPro" id="IPR036986">
    <property type="entry name" value="S4_RNA-bd_sf"/>
</dbReference>
<dbReference type="SMART" id="SM01390">
    <property type="entry name" value="Ribosomal_S4"/>
    <property type="match status" value="1"/>
</dbReference>
<comment type="function">
    <text evidence="7">One of the primary rRNA binding proteins, it binds directly to 16S rRNA where it nucleates assembly of the body of the 30S subunit.</text>
</comment>
<proteinExistence type="inferred from homology"/>
<dbReference type="InterPro" id="IPR018079">
    <property type="entry name" value="Ribosomal_uS4_CS"/>
</dbReference>
<dbReference type="KEGG" id="slim:SCL_2274"/>
<dbReference type="GO" id="GO:0006412">
    <property type="term" value="P:translation"/>
    <property type="evidence" value="ECO:0007669"/>
    <property type="project" value="UniProtKB-UniRule"/>
</dbReference>
<sequence length="208" mass="23847">MARYNDSKCRLCRREGGKLFLKGEKCFTEKCPVEKRAYAPGQHGQQKSRLSDYGKQLREKQKLRRIYGILERQFQNYYEEAARHKGSTGEDLLKMLESRLDNVVYRMGFGVSRAEARQLVRHNAVRVNGRRVNIPSYQARPNDLIEISASAQEQLRIKAALEAAGQRGIPEWLDVDIKGMKGTFKSVPERNDLPSDINESLVVALYSK</sequence>
<dbReference type="AlphaFoldDB" id="A0A1B4XID9"/>
<dbReference type="GO" id="GO:0003735">
    <property type="term" value="F:structural constituent of ribosome"/>
    <property type="evidence" value="ECO:0007669"/>
    <property type="project" value="InterPro"/>
</dbReference>
<dbReference type="EMBL" id="AP014879">
    <property type="protein sequence ID" value="BAV34562.1"/>
    <property type="molecule type" value="Genomic_DNA"/>
</dbReference>
<dbReference type="PROSITE" id="PS00632">
    <property type="entry name" value="RIBOSOMAL_S4"/>
    <property type="match status" value="1"/>
</dbReference>
<dbReference type="NCBIfam" id="NF003717">
    <property type="entry name" value="PRK05327.1"/>
    <property type="match status" value="1"/>
</dbReference>
<evidence type="ECO:0000313" key="11">
    <source>
        <dbReference type="EMBL" id="BAV34562.1"/>
    </source>
</evidence>
<evidence type="ECO:0000313" key="12">
    <source>
        <dbReference type="Proteomes" id="UP000243180"/>
    </source>
</evidence>
<evidence type="ECO:0000256" key="6">
    <source>
        <dbReference type="ARBA" id="ARBA00035254"/>
    </source>
</evidence>
<keyword evidence="12" id="KW-1185">Reference proteome</keyword>
<dbReference type="InterPro" id="IPR022801">
    <property type="entry name" value="Ribosomal_uS4"/>
</dbReference>
<keyword evidence="5 7" id="KW-0687">Ribonucleoprotein</keyword>
<feature type="domain" description="RNA-binding S4" evidence="9">
    <location>
        <begin position="98"/>
        <end position="162"/>
    </location>
</feature>
<comment type="function">
    <text evidence="7">With S5 and S12 plays an important role in translational accuracy.</text>
</comment>
<dbReference type="NCBIfam" id="TIGR01017">
    <property type="entry name" value="rpsD_bact"/>
    <property type="match status" value="1"/>
</dbReference>
<dbReference type="HAMAP" id="MF_01306_B">
    <property type="entry name" value="Ribosomal_uS4_B"/>
    <property type="match status" value="1"/>
</dbReference>
<dbReference type="FunCoup" id="A0A1B4XID9">
    <property type="interactions" value="707"/>
</dbReference>
<comment type="subunit">
    <text evidence="7">Part of the 30S ribosomal subunit. Contacts protein S5. The interaction surface between S4 and S5 is involved in control of translational fidelity.</text>
</comment>
<dbReference type="PANTHER" id="PTHR11831:SF4">
    <property type="entry name" value="SMALL RIBOSOMAL SUBUNIT PROTEIN US4M"/>
    <property type="match status" value="1"/>
</dbReference>
<dbReference type="SMART" id="SM00363">
    <property type="entry name" value="S4"/>
    <property type="match status" value="1"/>
</dbReference>
<dbReference type="Pfam" id="PF01479">
    <property type="entry name" value="S4"/>
    <property type="match status" value="1"/>
</dbReference>
<keyword evidence="4 7" id="KW-0689">Ribosomal protein</keyword>
<evidence type="ECO:0000256" key="7">
    <source>
        <dbReference type="HAMAP-Rule" id="MF_01306"/>
    </source>
</evidence>
<dbReference type="PROSITE" id="PS50889">
    <property type="entry name" value="S4"/>
    <property type="match status" value="1"/>
</dbReference>
<dbReference type="FunFam" id="3.10.290.10:FF:000001">
    <property type="entry name" value="30S ribosomal protein S4"/>
    <property type="match status" value="1"/>
</dbReference>
<dbReference type="InterPro" id="IPR005709">
    <property type="entry name" value="Ribosomal_uS4_bac-type"/>
</dbReference>
<dbReference type="Pfam" id="PF00163">
    <property type="entry name" value="Ribosomal_S4"/>
    <property type="match status" value="1"/>
</dbReference>
<comment type="similarity">
    <text evidence="1 7 8">Belongs to the universal ribosomal protein uS4 family.</text>
</comment>
<dbReference type="InterPro" id="IPR001912">
    <property type="entry name" value="Ribosomal_uS4_N"/>
</dbReference>
<dbReference type="Gene3D" id="3.10.290.10">
    <property type="entry name" value="RNA-binding S4 domain"/>
    <property type="match status" value="1"/>
</dbReference>
<keyword evidence="2 7" id="KW-0699">rRNA-binding</keyword>
<keyword evidence="3 7" id="KW-0694">RNA-binding</keyword>
<evidence type="ECO:0000256" key="2">
    <source>
        <dbReference type="ARBA" id="ARBA00022730"/>
    </source>
</evidence>
<protein>
    <recommendedName>
        <fullName evidence="6 7">Small ribosomal subunit protein uS4</fullName>
    </recommendedName>
</protein>
<dbReference type="Gene3D" id="1.10.1050.10">
    <property type="entry name" value="Ribosomal Protein S4 Delta 41, Chain A, domain 1"/>
    <property type="match status" value="1"/>
</dbReference>
<dbReference type="CDD" id="cd00165">
    <property type="entry name" value="S4"/>
    <property type="match status" value="1"/>
</dbReference>
<dbReference type="GO" id="GO:0042274">
    <property type="term" value="P:ribosomal small subunit biogenesis"/>
    <property type="evidence" value="ECO:0007669"/>
    <property type="project" value="TreeGrafter"/>
</dbReference>
<dbReference type="PANTHER" id="PTHR11831">
    <property type="entry name" value="30S 40S RIBOSOMAL PROTEIN"/>
    <property type="match status" value="1"/>
</dbReference>
<dbReference type="RefSeq" id="WP_096361289.1">
    <property type="nucleotide sequence ID" value="NZ_AP014879.1"/>
</dbReference>
<evidence type="ECO:0000256" key="1">
    <source>
        <dbReference type="ARBA" id="ARBA00007465"/>
    </source>
</evidence>
<organism evidence="11 12">
    <name type="scientific">Sulfuricaulis limicola</name>
    <dbReference type="NCBI Taxonomy" id="1620215"/>
    <lineage>
        <taxon>Bacteria</taxon>
        <taxon>Pseudomonadati</taxon>
        <taxon>Pseudomonadota</taxon>
        <taxon>Gammaproteobacteria</taxon>
        <taxon>Acidiferrobacterales</taxon>
        <taxon>Acidiferrobacteraceae</taxon>
        <taxon>Sulfuricaulis</taxon>
    </lineage>
</organism>
<dbReference type="GO" id="GO:0015935">
    <property type="term" value="C:small ribosomal subunit"/>
    <property type="evidence" value="ECO:0007669"/>
    <property type="project" value="InterPro"/>
</dbReference>
<feature type="domain" description="Small ribosomal subunit protein uS4 N-terminal" evidence="10">
    <location>
        <begin position="3"/>
        <end position="97"/>
    </location>
</feature>
<dbReference type="OrthoDB" id="9803672at2"/>
<dbReference type="InterPro" id="IPR002942">
    <property type="entry name" value="S4_RNA-bd"/>
</dbReference>
<accession>A0A1B4XID9</accession>
<dbReference type="FunFam" id="1.10.1050.10:FF:000001">
    <property type="entry name" value="30S ribosomal protein S4"/>
    <property type="match status" value="1"/>
</dbReference>
<gene>
    <name evidence="7" type="primary">rpsD</name>
    <name evidence="11" type="ORF">SCL_2274</name>
</gene>
<name>A0A1B4XID9_9GAMM</name>
<dbReference type="InParanoid" id="A0A1B4XID9"/>
<dbReference type="Proteomes" id="UP000243180">
    <property type="component" value="Chromosome"/>
</dbReference>
<dbReference type="GO" id="GO:0019843">
    <property type="term" value="F:rRNA binding"/>
    <property type="evidence" value="ECO:0007669"/>
    <property type="project" value="UniProtKB-UniRule"/>
</dbReference>
<dbReference type="SUPFAM" id="SSF55174">
    <property type="entry name" value="Alpha-L RNA-binding motif"/>
    <property type="match status" value="1"/>
</dbReference>
<evidence type="ECO:0000256" key="4">
    <source>
        <dbReference type="ARBA" id="ARBA00022980"/>
    </source>
</evidence>
<evidence type="ECO:0000256" key="3">
    <source>
        <dbReference type="ARBA" id="ARBA00022884"/>
    </source>
</evidence>
<evidence type="ECO:0000256" key="8">
    <source>
        <dbReference type="RuleBase" id="RU003699"/>
    </source>
</evidence>
<evidence type="ECO:0000256" key="5">
    <source>
        <dbReference type="ARBA" id="ARBA00023274"/>
    </source>
</evidence>